<dbReference type="GO" id="GO:0005739">
    <property type="term" value="C:mitochondrion"/>
    <property type="evidence" value="ECO:0000318"/>
    <property type="project" value="GO_Central"/>
</dbReference>
<evidence type="ECO:0000256" key="3">
    <source>
        <dbReference type="ARBA" id="ARBA00022946"/>
    </source>
</evidence>
<feature type="region of interest" description="Disordered" evidence="6">
    <location>
        <begin position="33"/>
        <end position="54"/>
    </location>
</feature>
<dbReference type="InParanoid" id="D8S9U3"/>
<sequence length="285" mass="31437">MALALRPGGTRPGKLGLGFGAAWARRWSSTAEEESVQLPEKAGGSGSGGSVGPRFYKHARMRPSDDGHYVVMLDRFTLKTPKKNPVSVPTPGLALAIAAEWEWQTKSGIRPFTMPLMKLAATTIDRLPDFRENVIENLLKYSHADSVYCRAPETEPLSHKQAQQWDPLVKWIEGKIGAKPSVTSSILIGKQPKEVLDAYKKILGDFNNWELSAVDQLTASARSLVIALAIIDGRLDVEKAMKAIRVDEDFQIAKWGLVEGGHDIDISDLRVRITAASIFHRLLKM</sequence>
<dbReference type="EMBL" id="GL377608">
    <property type="protein sequence ID" value="EFJ19016.1"/>
    <property type="molecule type" value="Genomic_DNA"/>
</dbReference>
<dbReference type="STRING" id="88036.D8S9U3"/>
<dbReference type="Gene3D" id="1.10.3580.10">
    <property type="entry name" value="ATP12 ATPase"/>
    <property type="match status" value="1"/>
</dbReference>
<evidence type="ECO:0008006" key="9">
    <source>
        <dbReference type="Google" id="ProtNLM"/>
    </source>
</evidence>
<dbReference type="PANTHER" id="PTHR21013:SF10">
    <property type="entry name" value="ATP SYNTHASE MITOCHONDRIAL F1 COMPLEX ASSEMBLY FACTOR 2"/>
    <property type="match status" value="1"/>
</dbReference>
<comment type="similarity">
    <text evidence="2">Belongs to the ATP12 family.</text>
</comment>
<dbReference type="InterPro" id="IPR011419">
    <property type="entry name" value="ATP12_ATP_synth-F1-assembly"/>
</dbReference>
<dbReference type="eggNOG" id="KOG3015">
    <property type="taxonomic scope" value="Eukaryota"/>
</dbReference>
<dbReference type="PANTHER" id="PTHR21013">
    <property type="entry name" value="ATP SYNTHASE MITOCHONDRIAL F1 COMPLEX ASSEMBLY FACTOR 2/ATP12 PROTEIN, MITOCHONDRIAL PRECURSOR"/>
    <property type="match status" value="1"/>
</dbReference>
<dbReference type="OMA" id="WDPVLHW"/>
<keyword evidence="5" id="KW-0143">Chaperone</keyword>
<evidence type="ECO:0000256" key="4">
    <source>
        <dbReference type="ARBA" id="ARBA00023128"/>
    </source>
</evidence>
<dbReference type="InterPro" id="IPR023335">
    <property type="entry name" value="ATP12_ortho_dom_sf"/>
</dbReference>
<dbReference type="Pfam" id="PF07542">
    <property type="entry name" value="ATP12"/>
    <property type="match status" value="1"/>
</dbReference>
<dbReference type="AlphaFoldDB" id="D8S9U3"/>
<protein>
    <recommendedName>
        <fullName evidence="9">ATP synthase mitochondrial F1 complex assembly factor 2</fullName>
    </recommendedName>
</protein>
<dbReference type="GO" id="GO:0033615">
    <property type="term" value="P:mitochondrial proton-transporting ATP synthase complex assembly"/>
    <property type="evidence" value="ECO:0000318"/>
    <property type="project" value="GO_Central"/>
</dbReference>
<keyword evidence="8" id="KW-1185">Reference proteome</keyword>
<evidence type="ECO:0000256" key="1">
    <source>
        <dbReference type="ARBA" id="ARBA00004173"/>
    </source>
</evidence>
<evidence type="ECO:0000256" key="6">
    <source>
        <dbReference type="SAM" id="MobiDB-lite"/>
    </source>
</evidence>
<keyword evidence="4" id="KW-0496">Mitochondrion</keyword>
<dbReference type="KEGG" id="smo:SELMODRAFT_111970"/>
<dbReference type="InterPro" id="IPR042272">
    <property type="entry name" value="ATP12_ATP_synth-F1-assembly_N"/>
</dbReference>
<gene>
    <name evidence="7" type="ORF">SELMODRAFT_111970</name>
</gene>
<dbReference type="SUPFAM" id="SSF160909">
    <property type="entry name" value="ATP12-like"/>
    <property type="match status" value="1"/>
</dbReference>
<comment type="subcellular location">
    <subcellularLocation>
        <location evidence="1">Mitochondrion</location>
    </subcellularLocation>
</comment>
<name>D8S9U3_SELML</name>
<evidence type="ECO:0000256" key="5">
    <source>
        <dbReference type="ARBA" id="ARBA00023186"/>
    </source>
</evidence>
<keyword evidence="3" id="KW-0809">Transit peptide</keyword>
<dbReference type="Gramene" id="EFJ19016">
    <property type="protein sequence ID" value="EFJ19016"/>
    <property type="gene ID" value="SELMODRAFT_111970"/>
</dbReference>
<dbReference type="OrthoDB" id="5673at2759"/>
<evidence type="ECO:0000313" key="7">
    <source>
        <dbReference type="EMBL" id="EFJ19016.1"/>
    </source>
</evidence>
<accession>D8S9U3</accession>
<proteinExistence type="inferred from homology"/>
<reference evidence="7 8" key="1">
    <citation type="journal article" date="2011" name="Science">
        <title>The Selaginella genome identifies genetic changes associated with the evolution of vascular plants.</title>
        <authorList>
            <person name="Banks J.A."/>
            <person name="Nishiyama T."/>
            <person name="Hasebe M."/>
            <person name="Bowman J.L."/>
            <person name="Gribskov M."/>
            <person name="dePamphilis C."/>
            <person name="Albert V.A."/>
            <person name="Aono N."/>
            <person name="Aoyama T."/>
            <person name="Ambrose B.A."/>
            <person name="Ashton N.W."/>
            <person name="Axtell M.J."/>
            <person name="Barker E."/>
            <person name="Barker M.S."/>
            <person name="Bennetzen J.L."/>
            <person name="Bonawitz N.D."/>
            <person name="Chapple C."/>
            <person name="Cheng C."/>
            <person name="Correa L.G."/>
            <person name="Dacre M."/>
            <person name="DeBarry J."/>
            <person name="Dreyer I."/>
            <person name="Elias M."/>
            <person name="Engstrom E.M."/>
            <person name="Estelle M."/>
            <person name="Feng L."/>
            <person name="Finet C."/>
            <person name="Floyd S.K."/>
            <person name="Frommer W.B."/>
            <person name="Fujita T."/>
            <person name="Gramzow L."/>
            <person name="Gutensohn M."/>
            <person name="Harholt J."/>
            <person name="Hattori M."/>
            <person name="Heyl A."/>
            <person name="Hirai T."/>
            <person name="Hiwatashi Y."/>
            <person name="Ishikawa M."/>
            <person name="Iwata M."/>
            <person name="Karol K.G."/>
            <person name="Koehler B."/>
            <person name="Kolukisaoglu U."/>
            <person name="Kubo M."/>
            <person name="Kurata T."/>
            <person name="Lalonde S."/>
            <person name="Li K."/>
            <person name="Li Y."/>
            <person name="Litt A."/>
            <person name="Lyons E."/>
            <person name="Manning G."/>
            <person name="Maruyama T."/>
            <person name="Michael T.P."/>
            <person name="Mikami K."/>
            <person name="Miyazaki S."/>
            <person name="Morinaga S."/>
            <person name="Murata T."/>
            <person name="Mueller-Roeber B."/>
            <person name="Nelson D.R."/>
            <person name="Obara M."/>
            <person name="Oguri Y."/>
            <person name="Olmstead R.G."/>
            <person name="Onodera N."/>
            <person name="Petersen B.L."/>
            <person name="Pils B."/>
            <person name="Prigge M."/>
            <person name="Rensing S.A."/>
            <person name="Riano-Pachon D.M."/>
            <person name="Roberts A.W."/>
            <person name="Sato Y."/>
            <person name="Scheller H.V."/>
            <person name="Schulz B."/>
            <person name="Schulz C."/>
            <person name="Shakirov E.V."/>
            <person name="Shibagaki N."/>
            <person name="Shinohara N."/>
            <person name="Shippen D.E."/>
            <person name="Soerensen I."/>
            <person name="Sotooka R."/>
            <person name="Sugimoto N."/>
            <person name="Sugita M."/>
            <person name="Sumikawa N."/>
            <person name="Tanurdzic M."/>
            <person name="Theissen G."/>
            <person name="Ulvskov P."/>
            <person name="Wakazuki S."/>
            <person name="Weng J.K."/>
            <person name="Willats W.W."/>
            <person name="Wipf D."/>
            <person name="Wolf P.G."/>
            <person name="Yang L."/>
            <person name="Zimmer A.D."/>
            <person name="Zhu Q."/>
            <person name="Mitros T."/>
            <person name="Hellsten U."/>
            <person name="Loque D."/>
            <person name="Otillar R."/>
            <person name="Salamov A."/>
            <person name="Schmutz J."/>
            <person name="Shapiro H."/>
            <person name="Lindquist E."/>
            <person name="Lucas S."/>
            <person name="Rokhsar D."/>
            <person name="Grigoriev I.V."/>
        </authorList>
    </citation>
    <scope>NUCLEOTIDE SEQUENCE [LARGE SCALE GENOMIC DNA]</scope>
</reference>
<dbReference type="Gene3D" id="3.30.2180.10">
    <property type="entry name" value="ATP12-like"/>
    <property type="match status" value="1"/>
</dbReference>
<organism evidence="8">
    <name type="scientific">Selaginella moellendorffii</name>
    <name type="common">Spikemoss</name>
    <dbReference type="NCBI Taxonomy" id="88036"/>
    <lineage>
        <taxon>Eukaryota</taxon>
        <taxon>Viridiplantae</taxon>
        <taxon>Streptophyta</taxon>
        <taxon>Embryophyta</taxon>
        <taxon>Tracheophyta</taxon>
        <taxon>Lycopodiopsida</taxon>
        <taxon>Selaginellales</taxon>
        <taxon>Selaginellaceae</taxon>
        <taxon>Selaginella</taxon>
    </lineage>
</organism>
<dbReference type="Proteomes" id="UP000001514">
    <property type="component" value="Unassembled WGS sequence"/>
</dbReference>
<evidence type="ECO:0000313" key="8">
    <source>
        <dbReference type="Proteomes" id="UP000001514"/>
    </source>
</evidence>
<dbReference type="FunCoup" id="D8S9U3">
    <property type="interactions" value="3855"/>
</dbReference>
<evidence type="ECO:0000256" key="2">
    <source>
        <dbReference type="ARBA" id="ARBA00008231"/>
    </source>
</evidence>
<dbReference type="HOGENOM" id="CLU_047893_3_0_1"/>